<dbReference type="AlphaFoldDB" id="A0A016QRH1"/>
<name>A0A016QRH1_9DEIO</name>
<gene>
    <name evidence="1" type="ORF">DEIPH_ctg021orf0080</name>
</gene>
<keyword evidence="2" id="KW-1185">Reference proteome</keyword>
<dbReference type="STRING" id="1476583.DEIPH_ctg021orf0080"/>
<reference evidence="1 2" key="1">
    <citation type="submission" date="2014-03" db="EMBL/GenBank/DDBJ databases">
        <title>Draft genome sequence of Deinococcus phoenicis 1P10ME.</title>
        <authorList>
            <person name="Stepanov V.G."/>
            <person name="Vaishampayan P."/>
            <person name="Venkateswaran K."/>
            <person name="Fox G.E."/>
        </authorList>
    </citation>
    <scope>NUCLEOTIDE SEQUENCE [LARGE SCALE GENOMIC DNA]</scope>
    <source>
        <strain evidence="1 2">1P10ME</strain>
    </source>
</reference>
<accession>A0A016QRH1</accession>
<proteinExistence type="predicted"/>
<sequence length="145" mass="14762">MEGELNGAAAARGLEAVGVRLDVQGLAGAGGTPFLDGLAGRPVYLYADPDEAGVNCLERVGKLVRAAGAREVRVLTPLPTGDFCDLAGTEGVTALGAWLLDLLAGADLWQPVICGNPPLPQSFSALGAAQGDLWQSGSGYQKGGW</sequence>
<dbReference type="Proteomes" id="UP000020492">
    <property type="component" value="Unassembled WGS sequence"/>
</dbReference>
<organism evidence="1 2">
    <name type="scientific">Deinococcus phoenicis</name>
    <dbReference type="NCBI Taxonomy" id="1476583"/>
    <lineage>
        <taxon>Bacteria</taxon>
        <taxon>Thermotogati</taxon>
        <taxon>Deinococcota</taxon>
        <taxon>Deinococci</taxon>
        <taxon>Deinococcales</taxon>
        <taxon>Deinococcaceae</taxon>
        <taxon>Deinococcus</taxon>
    </lineage>
</organism>
<evidence type="ECO:0000313" key="2">
    <source>
        <dbReference type="Proteomes" id="UP000020492"/>
    </source>
</evidence>
<evidence type="ECO:0008006" key="3">
    <source>
        <dbReference type="Google" id="ProtNLM"/>
    </source>
</evidence>
<evidence type="ECO:0000313" key="1">
    <source>
        <dbReference type="EMBL" id="EYB68561.1"/>
    </source>
</evidence>
<comment type="caution">
    <text evidence="1">The sequence shown here is derived from an EMBL/GenBank/DDBJ whole genome shotgun (WGS) entry which is preliminary data.</text>
</comment>
<dbReference type="EMBL" id="JHAC01000021">
    <property type="protein sequence ID" value="EYB68561.1"/>
    <property type="molecule type" value="Genomic_DNA"/>
</dbReference>
<protein>
    <recommendedName>
        <fullName evidence="3">Toprim domain-containing protein</fullName>
    </recommendedName>
</protein>